<comment type="cofactor">
    <cofactor evidence="1">
        <name>heme</name>
        <dbReference type="ChEBI" id="CHEBI:30413"/>
    </cofactor>
</comment>
<keyword evidence="4" id="KW-0479">Metal-binding</keyword>
<name>A0ABQ6LFA9_ASPOZ</name>
<proteinExistence type="inferred from homology"/>
<dbReference type="InterPro" id="IPR036396">
    <property type="entry name" value="Cyt_P450_sf"/>
</dbReference>
<evidence type="ECO:0000256" key="7">
    <source>
        <dbReference type="ARBA" id="ARBA00023033"/>
    </source>
</evidence>
<keyword evidence="9" id="KW-1185">Reference proteome</keyword>
<evidence type="ECO:0000256" key="4">
    <source>
        <dbReference type="ARBA" id="ARBA00022723"/>
    </source>
</evidence>
<reference evidence="8" key="1">
    <citation type="submission" date="2023-04" db="EMBL/GenBank/DDBJ databases">
        <title>Aspergillus oryzae var. brunneus NBRC 4377.</title>
        <authorList>
            <person name="Ichikawa N."/>
            <person name="Sato H."/>
            <person name="Tonouchi N."/>
        </authorList>
    </citation>
    <scope>NUCLEOTIDE SEQUENCE</scope>
    <source>
        <strain evidence="8">NBRC 4377</strain>
    </source>
</reference>
<evidence type="ECO:0000313" key="8">
    <source>
        <dbReference type="EMBL" id="GMG53920.1"/>
    </source>
</evidence>
<dbReference type="InterPro" id="IPR050364">
    <property type="entry name" value="Cytochrome_P450_fung"/>
</dbReference>
<keyword evidence="6" id="KW-0408">Iron</keyword>
<comment type="caution">
    <text evidence="8">The sequence shown here is derived from an EMBL/GenBank/DDBJ whole genome shotgun (WGS) entry which is preliminary data.</text>
</comment>
<dbReference type="EMBL" id="BSYB01000078">
    <property type="protein sequence ID" value="GMG53920.1"/>
    <property type="molecule type" value="Genomic_DNA"/>
</dbReference>
<evidence type="ECO:0000256" key="1">
    <source>
        <dbReference type="ARBA" id="ARBA00001971"/>
    </source>
</evidence>
<evidence type="ECO:0000256" key="2">
    <source>
        <dbReference type="ARBA" id="ARBA00010617"/>
    </source>
</evidence>
<protein>
    <submittedName>
        <fullName evidence="8">Unnamed protein product</fullName>
    </submittedName>
</protein>
<gene>
    <name evidence="8" type="ORF">Aory05_001218400</name>
</gene>
<dbReference type="Proteomes" id="UP001165189">
    <property type="component" value="Unassembled WGS sequence"/>
</dbReference>
<keyword evidence="7" id="KW-0503">Monooxygenase</keyword>
<evidence type="ECO:0000256" key="6">
    <source>
        <dbReference type="ARBA" id="ARBA00023004"/>
    </source>
</evidence>
<comment type="similarity">
    <text evidence="2">Belongs to the cytochrome P450 family.</text>
</comment>
<accession>A0ABQ6LFA9</accession>
<evidence type="ECO:0000313" key="9">
    <source>
        <dbReference type="Proteomes" id="UP001165189"/>
    </source>
</evidence>
<organism evidence="8 9">
    <name type="scientific">Aspergillus oryzae var. brunneus</name>
    <dbReference type="NCBI Taxonomy" id="332754"/>
    <lineage>
        <taxon>Eukaryota</taxon>
        <taxon>Fungi</taxon>
        <taxon>Dikarya</taxon>
        <taxon>Ascomycota</taxon>
        <taxon>Pezizomycotina</taxon>
        <taxon>Eurotiomycetes</taxon>
        <taxon>Eurotiomycetidae</taxon>
        <taxon>Eurotiales</taxon>
        <taxon>Aspergillaceae</taxon>
        <taxon>Aspergillus</taxon>
        <taxon>Aspergillus subgen. Circumdati</taxon>
    </lineage>
</organism>
<dbReference type="PANTHER" id="PTHR46300:SF7">
    <property type="entry name" value="P450, PUTATIVE (EUROFUNG)-RELATED"/>
    <property type="match status" value="1"/>
</dbReference>
<keyword evidence="3" id="KW-0349">Heme</keyword>
<keyword evidence="5" id="KW-0560">Oxidoreductase</keyword>
<evidence type="ECO:0000256" key="3">
    <source>
        <dbReference type="ARBA" id="ARBA00022617"/>
    </source>
</evidence>
<evidence type="ECO:0000256" key="5">
    <source>
        <dbReference type="ARBA" id="ARBA00023002"/>
    </source>
</evidence>
<dbReference type="PANTHER" id="PTHR46300">
    <property type="entry name" value="P450, PUTATIVE (EUROFUNG)-RELATED-RELATED"/>
    <property type="match status" value="1"/>
</dbReference>
<dbReference type="SUPFAM" id="SSF48264">
    <property type="entry name" value="Cytochrome P450"/>
    <property type="match status" value="1"/>
</dbReference>
<dbReference type="Gene3D" id="1.10.630.10">
    <property type="entry name" value="Cytochrome P450"/>
    <property type="match status" value="1"/>
</dbReference>
<sequence>MLVVSLLLGLTGLYIIRWTLGERKTLKRLPPGPTSKPVIGNLLDLPSPGTPDWLHWLKHKELYGPISSKCTEAKALWNRKGNMTDWLGRTDWDDTLGLIPYNSRFRAYRKALHQEMGTPASILKYHDIIDMETHRLLFRILENPEDLVQHIRKSVVQVSDYEPTTKESCIRLGKLGPLS</sequence>